<comment type="subcellular location">
    <subcellularLocation>
        <location evidence="1">Cell membrane</location>
        <topology evidence="1">Multi-pass membrane protein</topology>
    </subcellularLocation>
</comment>
<sequence>MLRLALRSVSTRKARFAGSLLAIALAVTVITAGGVLLQSALTGDRGSPRFDAVTLIVTGNSHLPVASVNGQAIDAGADPVGDGLPPPRLPLAVAKRVAQVSGVREVVPDVSVYSQVVKVGEPSSIVNADGAMRGHGWSSSRLTPYRLRDGHPPVSPDEIVLDGRFAARKGLGTGDSADVVTAVDGTRRYRVVGVADPATPGPSHATAVFFTDQTAARLSGDPTRVDAIAVFAESHEDVTRLASRVRDAAGDGTLVLTDTSQAEPSADSGAYVATTAFLGIMSAVAGFVAIFVVAGTFSLLVVQRRRETAVLRAVGATGGQVRRMIAAEALVVSAIALAVGVPAGLMLSRPLASLLVTLGVAPTGFHPVYGAVPVIVAAVAGIGLTQLAAFTAAGRAARVRPTEALRESAAPPRRLSRLRTLAGFAFAALSAFIVANGIATGGNKGSGDVFVVSFTLMVTATLLGPMVTARVARLVAPLIAVLGRGQGFLAAANSKANPWRIASASTPITLAVTFTCIMIFMPQTVQKLTLRESQLRIQADHVLVSADGQGLPSAVTRDVARLPGVSAVAATTPIPVRLGMGGAGGPVPTRTLMALAVVPAQVTALLDLDVKVGRLSALTDDGIAASSAAAREHGWRVGDRLPVGLPDGTRRELHLVATYDRSLGLSDVLVPADLAARHAPQALATAIYVKGETAEGLNALTKTHPTLITLSRSAYLAQMKQSSDAQTTAVYLFIMLIGLYTAISVMNMLAAATAARAREFAALRLAGSTRRQVLTMVGGEALITVAVGVFLGTLIAATTLVSSSLALTRTPVFAAPPQVYLTIVATAVVLGLAATLFPAGMAVRLRAISVIGARE</sequence>
<protein>
    <submittedName>
        <fullName evidence="9">ABC transporter permease</fullName>
    </submittedName>
</protein>
<dbReference type="PANTHER" id="PTHR30572:SF4">
    <property type="entry name" value="ABC TRANSPORTER PERMEASE YTRF"/>
    <property type="match status" value="1"/>
</dbReference>
<feature type="transmembrane region" description="Helical" evidence="7">
    <location>
        <begin position="729"/>
        <end position="752"/>
    </location>
</feature>
<comment type="similarity">
    <text evidence="6">Belongs to the ABC-4 integral membrane protein family.</text>
</comment>
<feature type="transmembrane region" description="Helical" evidence="7">
    <location>
        <begin position="276"/>
        <end position="302"/>
    </location>
</feature>
<proteinExistence type="inferred from homology"/>
<dbReference type="AlphaFoldDB" id="A0A8J3UH28"/>
<evidence type="ECO:0000256" key="3">
    <source>
        <dbReference type="ARBA" id="ARBA00022692"/>
    </source>
</evidence>
<feature type="domain" description="ABC3 transporter permease C-terminal" evidence="8">
    <location>
        <begin position="732"/>
        <end position="844"/>
    </location>
</feature>
<evidence type="ECO:0000256" key="2">
    <source>
        <dbReference type="ARBA" id="ARBA00022475"/>
    </source>
</evidence>
<dbReference type="GO" id="GO:0005886">
    <property type="term" value="C:plasma membrane"/>
    <property type="evidence" value="ECO:0007669"/>
    <property type="project" value="UniProtKB-SubCell"/>
</dbReference>
<feature type="transmembrane region" description="Helical" evidence="7">
    <location>
        <begin position="819"/>
        <end position="839"/>
    </location>
</feature>
<evidence type="ECO:0000256" key="6">
    <source>
        <dbReference type="ARBA" id="ARBA00038076"/>
    </source>
</evidence>
<feature type="transmembrane region" description="Helical" evidence="7">
    <location>
        <begin position="368"/>
        <end position="397"/>
    </location>
</feature>
<dbReference type="PANTHER" id="PTHR30572">
    <property type="entry name" value="MEMBRANE COMPONENT OF TRANSPORTER-RELATED"/>
    <property type="match status" value="1"/>
</dbReference>
<keyword evidence="3 7" id="KW-0812">Transmembrane</keyword>
<evidence type="ECO:0000256" key="5">
    <source>
        <dbReference type="ARBA" id="ARBA00023136"/>
    </source>
</evidence>
<feature type="transmembrane region" description="Helical" evidence="7">
    <location>
        <begin position="773"/>
        <end position="799"/>
    </location>
</feature>
<keyword evidence="5 7" id="KW-0472">Membrane</keyword>
<dbReference type="EMBL" id="BOOQ01000009">
    <property type="protein sequence ID" value="GII45173.1"/>
    <property type="molecule type" value="Genomic_DNA"/>
</dbReference>
<feature type="transmembrane region" description="Helical" evidence="7">
    <location>
        <begin position="329"/>
        <end position="348"/>
    </location>
</feature>
<feature type="transmembrane region" description="Helical" evidence="7">
    <location>
        <begin position="418"/>
        <end position="438"/>
    </location>
</feature>
<dbReference type="RefSeq" id="WP_203972798.1">
    <property type="nucleotide sequence ID" value="NZ_BAAAKY010000022.1"/>
</dbReference>
<evidence type="ECO:0000256" key="4">
    <source>
        <dbReference type="ARBA" id="ARBA00022989"/>
    </source>
</evidence>
<dbReference type="Proteomes" id="UP000644610">
    <property type="component" value="Unassembled WGS sequence"/>
</dbReference>
<keyword evidence="10" id="KW-1185">Reference proteome</keyword>
<dbReference type="Pfam" id="PF02687">
    <property type="entry name" value="FtsX"/>
    <property type="match status" value="2"/>
</dbReference>
<evidence type="ECO:0000256" key="7">
    <source>
        <dbReference type="SAM" id="Phobius"/>
    </source>
</evidence>
<feature type="transmembrane region" description="Helical" evidence="7">
    <location>
        <begin position="450"/>
        <end position="469"/>
    </location>
</feature>
<keyword evidence="4 7" id="KW-1133">Transmembrane helix</keyword>
<feature type="domain" description="ABC3 transporter permease C-terminal" evidence="8">
    <location>
        <begin position="280"/>
        <end position="399"/>
    </location>
</feature>
<comment type="caution">
    <text evidence="9">The sequence shown here is derived from an EMBL/GenBank/DDBJ whole genome shotgun (WGS) entry which is preliminary data.</text>
</comment>
<evidence type="ECO:0000256" key="1">
    <source>
        <dbReference type="ARBA" id="ARBA00004651"/>
    </source>
</evidence>
<keyword evidence="2" id="KW-1003">Cell membrane</keyword>
<organism evidence="9 10">
    <name type="scientific">Planotetraspora silvatica</name>
    <dbReference type="NCBI Taxonomy" id="234614"/>
    <lineage>
        <taxon>Bacteria</taxon>
        <taxon>Bacillati</taxon>
        <taxon>Actinomycetota</taxon>
        <taxon>Actinomycetes</taxon>
        <taxon>Streptosporangiales</taxon>
        <taxon>Streptosporangiaceae</taxon>
        <taxon>Planotetraspora</taxon>
    </lineage>
</organism>
<gene>
    <name evidence="9" type="ORF">Psi02_15970</name>
</gene>
<dbReference type="GO" id="GO:0022857">
    <property type="term" value="F:transmembrane transporter activity"/>
    <property type="evidence" value="ECO:0007669"/>
    <property type="project" value="TreeGrafter"/>
</dbReference>
<accession>A0A8J3UH28</accession>
<dbReference type="InterPro" id="IPR050250">
    <property type="entry name" value="Macrolide_Exporter_MacB"/>
</dbReference>
<dbReference type="InterPro" id="IPR003838">
    <property type="entry name" value="ABC3_permease_C"/>
</dbReference>
<evidence type="ECO:0000259" key="8">
    <source>
        <dbReference type="Pfam" id="PF02687"/>
    </source>
</evidence>
<name>A0A8J3UH28_9ACTN</name>
<evidence type="ECO:0000313" key="9">
    <source>
        <dbReference type="EMBL" id="GII45173.1"/>
    </source>
</evidence>
<evidence type="ECO:0000313" key="10">
    <source>
        <dbReference type="Proteomes" id="UP000644610"/>
    </source>
</evidence>
<feature type="transmembrane region" description="Helical" evidence="7">
    <location>
        <begin position="501"/>
        <end position="521"/>
    </location>
</feature>
<reference evidence="9" key="1">
    <citation type="submission" date="2021-01" db="EMBL/GenBank/DDBJ databases">
        <title>Whole genome shotgun sequence of Planotetraspora silvatica NBRC 100141.</title>
        <authorList>
            <person name="Komaki H."/>
            <person name="Tamura T."/>
        </authorList>
    </citation>
    <scope>NUCLEOTIDE SEQUENCE</scope>
    <source>
        <strain evidence="9">NBRC 100141</strain>
    </source>
</reference>